<dbReference type="InterPro" id="IPR009057">
    <property type="entry name" value="Homeodomain-like_sf"/>
</dbReference>
<comment type="caution">
    <text evidence="4">The sequence shown here is derived from an EMBL/GenBank/DDBJ whole genome shotgun (WGS) entry which is preliminary data.</text>
</comment>
<keyword evidence="3" id="KW-0539">Nucleus</keyword>
<accession>A0AAE0ATQ9</accession>
<dbReference type="AlphaFoldDB" id="A0AAE0ATQ9"/>
<evidence type="ECO:0000256" key="2">
    <source>
        <dbReference type="ARBA" id="ARBA00023163"/>
    </source>
</evidence>
<keyword evidence="2" id="KW-0804">Transcription</keyword>
<keyword evidence="5" id="KW-1185">Reference proteome</keyword>
<dbReference type="GO" id="GO:0003700">
    <property type="term" value="F:DNA-binding transcription factor activity"/>
    <property type="evidence" value="ECO:0007669"/>
    <property type="project" value="InterPro"/>
</dbReference>
<sequence>MVAFVVEKPPNLSCRKGSSPAKKNKLFKNAPAIHDKDTPDQWRSIAEAVGDGTSVEEVKKRYEILMDDIRFIESDEVLLPRYLTDESSIINEDISISNAGIRLEDLKL</sequence>
<name>A0AAE0ATQ9_9ROSI</name>
<dbReference type="PANTHER" id="PTHR43952:SF60">
    <property type="entry name" value="PROTEIN RADIALIS-LIKE 3"/>
    <property type="match status" value="1"/>
</dbReference>
<evidence type="ECO:0000313" key="5">
    <source>
        <dbReference type="Proteomes" id="UP001281410"/>
    </source>
</evidence>
<proteinExistence type="predicted"/>
<evidence type="ECO:0000256" key="1">
    <source>
        <dbReference type="ARBA" id="ARBA00023015"/>
    </source>
</evidence>
<dbReference type="Proteomes" id="UP001281410">
    <property type="component" value="Unassembled WGS sequence"/>
</dbReference>
<evidence type="ECO:0000313" key="4">
    <source>
        <dbReference type="EMBL" id="KAK3224116.1"/>
    </source>
</evidence>
<dbReference type="EMBL" id="JANJYJ010000003">
    <property type="protein sequence ID" value="KAK3224116.1"/>
    <property type="molecule type" value="Genomic_DNA"/>
</dbReference>
<keyword evidence="1" id="KW-0805">Transcription regulation</keyword>
<dbReference type="InterPro" id="IPR044636">
    <property type="entry name" value="RADIALIS-like"/>
</dbReference>
<reference evidence="4" key="1">
    <citation type="journal article" date="2023" name="Plant J.">
        <title>Genome sequences and population genomics provide insights into the demographic history, inbreeding, and mutation load of two 'living fossil' tree species of Dipteronia.</title>
        <authorList>
            <person name="Feng Y."/>
            <person name="Comes H.P."/>
            <person name="Chen J."/>
            <person name="Zhu S."/>
            <person name="Lu R."/>
            <person name="Zhang X."/>
            <person name="Li P."/>
            <person name="Qiu J."/>
            <person name="Olsen K.M."/>
            <person name="Qiu Y."/>
        </authorList>
    </citation>
    <scope>NUCLEOTIDE SEQUENCE</scope>
    <source>
        <strain evidence="4">NBL</strain>
    </source>
</reference>
<dbReference type="Gene3D" id="1.10.10.60">
    <property type="entry name" value="Homeodomain-like"/>
    <property type="match status" value="1"/>
</dbReference>
<protein>
    <submittedName>
        <fullName evidence="4">Uncharacterized protein</fullName>
    </submittedName>
</protein>
<dbReference type="PANTHER" id="PTHR43952">
    <property type="entry name" value="MYB FAMILY TRANSCRIPTION FACTOR-RELATED"/>
    <property type="match status" value="1"/>
</dbReference>
<evidence type="ECO:0000256" key="3">
    <source>
        <dbReference type="ARBA" id="ARBA00023242"/>
    </source>
</evidence>
<dbReference type="SUPFAM" id="SSF46689">
    <property type="entry name" value="Homeodomain-like"/>
    <property type="match status" value="1"/>
</dbReference>
<organism evidence="4 5">
    <name type="scientific">Dipteronia sinensis</name>
    <dbReference type="NCBI Taxonomy" id="43782"/>
    <lineage>
        <taxon>Eukaryota</taxon>
        <taxon>Viridiplantae</taxon>
        <taxon>Streptophyta</taxon>
        <taxon>Embryophyta</taxon>
        <taxon>Tracheophyta</taxon>
        <taxon>Spermatophyta</taxon>
        <taxon>Magnoliopsida</taxon>
        <taxon>eudicotyledons</taxon>
        <taxon>Gunneridae</taxon>
        <taxon>Pentapetalae</taxon>
        <taxon>rosids</taxon>
        <taxon>malvids</taxon>
        <taxon>Sapindales</taxon>
        <taxon>Sapindaceae</taxon>
        <taxon>Hippocastanoideae</taxon>
        <taxon>Acereae</taxon>
        <taxon>Dipteronia</taxon>
    </lineage>
</organism>
<gene>
    <name evidence="4" type="ORF">Dsin_011141</name>
</gene>